<reference evidence="2 4" key="2">
    <citation type="submission" date="2019-06" db="EMBL/GenBank/DDBJ databases">
        <title>Whole genome shotgun sequence of Corynebacterium flavescens NBRC 14136.</title>
        <authorList>
            <person name="Hosoyama A."/>
            <person name="Uohara A."/>
            <person name="Ohji S."/>
            <person name="Ichikawa N."/>
        </authorList>
    </citation>
    <scope>NUCLEOTIDE SEQUENCE [LARGE SCALE GENOMIC DNA]</scope>
    <source>
        <strain evidence="2 4">NBRC 14136</strain>
    </source>
</reference>
<keyword evidence="3" id="KW-1185">Reference proteome</keyword>
<sequence>MINEETSHFKTRNTVAECCRLMPRGLKLLLVDNTPANEMPEACLKWLVDHEMLRPAKKKNATGWTWTMLGKTVRADIEKKLGCATYAG</sequence>
<dbReference type="EMBL" id="CP009246">
    <property type="protein sequence ID" value="APT87396.1"/>
    <property type="molecule type" value="Genomic_DNA"/>
</dbReference>
<evidence type="ECO:0000313" key="3">
    <source>
        <dbReference type="Proteomes" id="UP000185479"/>
    </source>
</evidence>
<gene>
    <name evidence="2" type="ORF">CFL01nite_12480</name>
    <name evidence="1" type="ORF">CFLV_09555</name>
</gene>
<dbReference type="Proteomes" id="UP000315353">
    <property type="component" value="Unassembled WGS sequence"/>
</dbReference>
<reference evidence="1 3" key="1">
    <citation type="submission" date="2014-08" db="EMBL/GenBank/DDBJ databases">
        <title>Complete genome sequence of Corynebacterium flavescens OJ8(T)(=DSM 20296(T)), isolated from cheese.</title>
        <authorList>
            <person name="Ruckert C."/>
            <person name="Albersmeier A."/>
            <person name="Winkler A."/>
            <person name="Kalinowski J."/>
        </authorList>
    </citation>
    <scope>NUCLEOTIDE SEQUENCE [LARGE SCALE GENOMIC DNA]</scope>
    <source>
        <strain evidence="1 3">OJ8</strain>
    </source>
</reference>
<evidence type="ECO:0000313" key="1">
    <source>
        <dbReference type="EMBL" id="APT87396.1"/>
    </source>
</evidence>
<evidence type="ECO:0000313" key="2">
    <source>
        <dbReference type="EMBL" id="GEB97753.1"/>
    </source>
</evidence>
<dbReference type="EMBL" id="BJNB01000016">
    <property type="protein sequence ID" value="GEB97753.1"/>
    <property type="molecule type" value="Genomic_DNA"/>
</dbReference>
<dbReference type="Proteomes" id="UP000185479">
    <property type="component" value="Chromosome"/>
</dbReference>
<dbReference type="RefSeq" id="WP_075730326.1">
    <property type="nucleotide sequence ID" value="NZ_BJNB01000016.1"/>
</dbReference>
<dbReference type="GeneID" id="82881613"/>
<organism evidence="1 3">
    <name type="scientific">Corynebacterium flavescens</name>
    <dbReference type="NCBI Taxonomy" id="28028"/>
    <lineage>
        <taxon>Bacteria</taxon>
        <taxon>Bacillati</taxon>
        <taxon>Actinomycetota</taxon>
        <taxon>Actinomycetes</taxon>
        <taxon>Mycobacteriales</taxon>
        <taxon>Corynebacteriaceae</taxon>
        <taxon>Corynebacterium</taxon>
    </lineage>
</organism>
<proteinExistence type="predicted"/>
<evidence type="ECO:0000313" key="4">
    <source>
        <dbReference type="Proteomes" id="UP000315353"/>
    </source>
</evidence>
<accession>A0A1L7CNH5</accession>
<protein>
    <submittedName>
        <fullName evidence="1">Uncharacterized protein</fullName>
    </submittedName>
</protein>
<name>A0A1L7CNH5_CORFL</name>
<dbReference type="AlphaFoldDB" id="A0A1L7CNH5"/>
<dbReference type="KEGG" id="cfc:CFLV_09555"/>